<dbReference type="EMBL" id="BAABHM010000010">
    <property type="protein sequence ID" value="GAA4699581.1"/>
    <property type="molecule type" value="Genomic_DNA"/>
</dbReference>
<reference evidence="4" key="1">
    <citation type="journal article" date="2019" name="Int. J. Syst. Evol. Microbiol.">
        <title>The Global Catalogue of Microorganisms (GCM) 10K type strain sequencing project: providing services to taxonomists for standard genome sequencing and annotation.</title>
        <authorList>
            <consortium name="The Broad Institute Genomics Platform"/>
            <consortium name="The Broad Institute Genome Sequencing Center for Infectious Disease"/>
            <person name="Wu L."/>
            <person name="Ma J."/>
        </authorList>
    </citation>
    <scope>NUCLEOTIDE SEQUENCE [LARGE SCALE GENOMIC DNA]</scope>
    <source>
        <strain evidence="4">JCM 17975</strain>
    </source>
</reference>
<keyword evidence="2" id="KW-0812">Transmembrane</keyword>
<evidence type="ECO:0000313" key="4">
    <source>
        <dbReference type="Proteomes" id="UP001500843"/>
    </source>
</evidence>
<proteinExistence type="predicted"/>
<feature type="compositionally biased region" description="Low complexity" evidence="1">
    <location>
        <begin position="96"/>
        <end position="107"/>
    </location>
</feature>
<keyword evidence="4" id="KW-1185">Reference proteome</keyword>
<evidence type="ECO:0000256" key="1">
    <source>
        <dbReference type="SAM" id="MobiDB-lite"/>
    </source>
</evidence>
<evidence type="ECO:0000256" key="2">
    <source>
        <dbReference type="SAM" id="Phobius"/>
    </source>
</evidence>
<feature type="region of interest" description="Disordered" evidence="1">
    <location>
        <begin position="31"/>
        <end position="51"/>
    </location>
</feature>
<keyword evidence="2" id="KW-1133">Transmembrane helix</keyword>
<organism evidence="3 4">
    <name type="scientific">Promicromonospora umidemergens</name>
    <dbReference type="NCBI Taxonomy" id="629679"/>
    <lineage>
        <taxon>Bacteria</taxon>
        <taxon>Bacillati</taxon>
        <taxon>Actinomycetota</taxon>
        <taxon>Actinomycetes</taxon>
        <taxon>Micrococcales</taxon>
        <taxon>Promicromonosporaceae</taxon>
        <taxon>Promicromonospora</taxon>
    </lineage>
</organism>
<keyword evidence="2" id="KW-0472">Membrane</keyword>
<feature type="region of interest" description="Disordered" evidence="1">
    <location>
        <begin position="294"/>
        <end position="313"/>
    </location>
</feature>
<comment type="caution">
    <text evidence="3">The sequence shown here is derived from an EMBL/GenBank/DDBJ whole genome shotgun (WGS) entry which is preliminary data.</text>
</comment>
<gene>
    <name evidence="3" type="ORF">GCM10023198_20220</name>
</gene>
<name>A0ABP8X2B1_9MICO</name>
<feature type="region of interest" description="Disordered" evidence="1">
    <location>
        <begin position="423"/>
        <end position="452"/>
    </location>
</feature>
<accession>A0ABP8X2B1</accession>
<sequence>MNQHDDGRGQDHGWVDPAEAGLLKQTFGAMAGGVDPASPTGPAATMSVMSKRVRRRRTVKLGGLGGGALALVGALVLGAGQLAPASPDRSELLPGSPSSSSTPTSSPVQADTPDFKVKDGYQPPWLEWSDLTCGMPVADLKSTASGWSVAPAGDIYARTTDLGDAPSTSWRMAAAIEEGPGVLDSSLALVWSQDGKVVDLGPDVFGAAGRPDPVPLISSDPAAYLEAHGAGASTCAPTGTGVDPVYEARLPEGDYDVRVVAFPHDGSGQDGSGTLGATVVSEPVAVHIDAVGAHSRTGTRGGESTIEPPEPVPGEISRFELDRSTDWVTASMTYRRHLPAPAVSVTARCESTNPADTVPFEVVLESTGQAYRSGEVVCDGTETVLPFGALGISGGAIDLRVPHGQTVPDGVARFSAVLAPSASADGTDPAGDCSASGLDVADDPLSSPSDAATDTADAILDAALACDSGELIELAAASGAELMVPREAPEDTFALPETAALPYRTLAALLGGTSGALRTGQRDDGEPEPVVWPRVAVEEFADSDEAWQEVVDAGLLTAEDAAAQRANTTHGYQGMVVSINEDGTWRSYYAVGAFPRQ</sequence>
<dbReference type="Proteomes" id="UP001500843">
    <property type="component" value="Unassembled WGS sequence"/>
</dbReference>
<feature type="region of interest" description="Disordered" evidence="1">
    <location>
        <begin position="84"/>
        <end position="116"/>
    </location>
</feature>
<evidence type="ECO:0000313" key="3">
    <source>
        <dbReference type="EMBL" id="GAA4699581.1"/>
    </source>
</evidence>
<dbReference type="RefSeq" id="WP_253873431.1">
    <property type="nucleotide sequence ID" value="NZ_BAABHM010000010.1"/>
</dbReference>
<feature type="transmembrane region" description="Helical" evidence="2">
    <location>
        <begin position="61"/>
        <end position="83"/>
    </location>
</feature>
<protein>
    <submittedName>
        <fullName evidence="3">Uncharacterized protein</fullName>
    </submittedName>
</protein>